<evidence type="ECO:0000313" key="4">
    <source>
        <dbReference type="EMBL" id="TXG64273.1"/>
    </source>
</evidence>
<dbReference type="PROSITE" id="PS50158">
    <property type="entry name" value="ZF_CCHC"/>
    <property type="match status" value="1"/>
</dbReference>
<proteinExistence type="predicted"/>
<feature type="domain" description="CCHC-type" evidence="3">
    <location>
        <begin position="137"/>
        <end position="152"/>
    </location>
</feature>
<keyword evidence="1" id="KW-0863">Zinc-finger</keyword>
<reference evidence="5" key="1">
    <citation type="journal article" date="2019" name="Gigascience">
        <title>De novo genome assembly of the endangered Acer yangbiense, a plant species with extremely small populations endemic to Yunnan Province, China.</title>
        <authorList>
            <person name="Yang J."/>
            <person name="Wariss H.M."/>
            <person name="Tao L."/>
            <person name="Zhang R."/>
            <person name="Yun Q."/>
            <person name="Hollingsworth P."/>
            <person name="Dao Z."/>
            <person name="Luo G."/>
            <person name="Guo H."/>
            <person name="Ma Y."/>
            <person name="Sun W."/>
        </authorList>
    </citation>
    <scope>NUCLEOTIDE SEQUENCE [LARGE SCALE GENOMIC DNA]</scope>
    <source>
        <strain evidence="5">cv. Malutang</strain>
    </source>
</reference>
<dbReference type="Proteomes" id="UP000323000">
    <property type="component" value="Chromosome 4"/>
</dbReference>
<keyword evidence="1" id="KW-0862">Zinc</keyword>
<name>A0A5C7I410_9ROSI</name>
<feature type="region of interest" description="Disordered" evidence="2">
    <location>
        <begin position="161"/>
        <end position="214"/>
    </location>
</feature>
<dbReference type="AlphaFoldDB" id="A0A5C7I410"/>
<evidence type="ECO:0000256" key="2">
    <source>
        <dbReference type="SAM" id="MobiDB-lite"/>
    </source>
</evidence>
<dbReference type="EMBL" id="VAHF01000004">
    <property type="protein sequence ID" value="TXG64273.1"/>
    <property type="molecule type" value="Genomic_DNA"/>
</dbReference>
<dbReference type="GO" id="GO:0003676">
    <property type="term" value="F:nucleic acid binding"/>
    <property type="evidence" value="ECO:0007669"/>
    <property type="project" value="InterPro"/>
</dbReference>
<protein>
    <recommendedName>
        <fullName evidence="3">CCHC-type domain-containing protein</fullName>
    </recommendedName>
</protein>
<dbReference type="OrthoDB" id="1000626at2759"/>
<keyword evidence="1" id="KW-0479">Metal-binding</keyword>
<dbReference type="Pfam" id="PF14392">
    <property type="entry name" value="zf-CCHC_4"/>
    <property type="match status" value="1"/>
</dbReference>
<organism evidence="4 5">
    <name type="scientific">Acer yangbiense</name>
    <dbReference type="NCBI Taxonomy" id="1000413"/>
    <lineage>
        <taxon>Eukaryota</taxon>
        <taxon>Viridiplantae</taxon>
        <taxon>Streptophyta</taxon>
        <taxon>Embryophyta</taxon>
        <taxon>Tracheophyta</taxon>
        <taxon>Spermatophyta</taxon>
        <taxon>Magnoliopsida</taxon>
        <taxon>eudicotyledons</taxon>
        <taxon>Gunneridae</taxon>
        <taxon>Pentapetalae</taxon>
        <taxon>rosids</taxon>
        <taxon>malvids</taxon>
        <taxon>Sapindales</taxon>
        <taxon>Sapindaceae</taxon>
        <taxon>Hippocastanoideae</taxon>
        <taxon>Acereae</taxon>
        <taxon>Acer</taxon>
    </lineage>
</organism>
<evidence type="ECO:0000313" key="5">
    <source>
        <dbReference type="Proteomes" id="UP000323000"/>
    </source>
</evidence>
<dbReference type="InterPro" id="IPR040256">
    <property type="entry name" value="At4g02000-like"/>
</dbReference>
<feature type="compositionally biased region" description="Polar residues" evidence="2">
    <location>
        <begin position="192"/>
        <end position="203"/>
    </location>
</feature>
<evidence type="ECO:0000256" key="1">
    <source>
        <dbReference type="PROSITE-ProRule" id="PRU00047"/>
    </source>
</evidence>
<dbReference type="GO" id="GO:0008270">
    <property type="term" value="F:zinc ion binding"/>
    <property type="evidence" value="ECO:0007669"/>
    <property type="project" value="UniProtKB-KW"/>
</dbReference>
<dbReference type="PANTHER" id="PTHR31286">
    <property type="entry name" value="GLYCINE-RICH CELL WALL STRUCTURAL PROTEIN 1.8-LIKE"/>
    <property type="match status" value="1"/>
</dbReference>
<gene>
    <name evidence="4" type="ORF">EZV62_011267</name>
</gene>
<sequence length="257" mass="28102">MVDSEIAKLYENLSLADEDGAVLEMAKEVKTDGIGDIDKCLVGKVLTGKKIETGFGIEIHDIPILCMNRRTAKWLAEQLGEVVEIPSKSRECWGKFMRVKVRLDISKPLKRWLRLKLGKSKEVTLVGLKYERLHDFCFVCGRIGHGIKECTDEEARKVALEGMGSSSDRSRSLDVSRKDEGDGSVSVKPGSRSLSVDSANPTASKPPLKEKIQETLIPVASGGLSKIDEMVVDGLDVGPAGDNKEKAQHRSAPKITS</sequence>
<feature type="region of interest" description="Disordered" evidence="2">
    <location>
        <begin position="234"/>
        <end position="257"/>
    </location>
</feature>
<accession>A0A5C7I410</accession>
<keyword evidence="5" id="KW-1185">Reference proteome</keyword>
<evidence type="ECO:0000259" key="3">
    <source>
        <dbReference type="PROSITE" id="PS50158"/>
    </source>
</evidence>
<dbReference type="PANTHER" id="PTHR31286:SF167">
    <property type="entry name" value="OS09G0268800 PROTEIN"/>
    <property type="match status" value="1"/>
</dbReference>
<dbReference type="InterPro" id="IPR001878">
    <property type="entry name" value="Znf_CCHC"/>
</dbReference>
<feature type="compositionally biased region" description="Basic and acidic residues" evidence="2">
    <location>
        <begin position="168"/>
        <end position="181"/>
    </location>
</feature>
<dbReference type="InterPro" id="IPR025836">
    <property type="entry name" value="Zn_knuckle_CX2CX4HX4C"/>
</dbReference>
<comment type="caution">
    <text evidence="4">The sequence shown here is derived from an EMBL/GenBank/DDBJ whole genome shotgun (WGS) entry which is preliminary data.</text>
</comment>